<evidence type="ECO:0000313" key="4">
    <source>
        <dbReference type="Proteomes" id="UP001178888"/>
    </source>
</evidence>
<evidence type="ECO:0000313" key="2">
    <source>
        <dbReference type="EMBL" id="TDK61504.1"/>
    </source>
</evidence>
<evidence type="ECO:0000313" key="3">
    <source>
        <dbReference type="Proteomes" id="UP000295132"/>
    </source>
</evidence>
<gene>
    <name evidence="2" type="ORF">E2K98_11440</name>
    <name evidence="1" type="ORF">RCG21_26700</name>
</gene>
<dbReference type="EMBL" id="SMYO01000005">
    <property type="protein sequence ID" value="TDK61504.1"/>
    <property type="molecule type" value="Genomic_DNA"/>
</dbReference>
<sequence length="293" mass="34915">MAEIIFQGKMDAKRFYNHLLTYLKDCLTEHDILLHEDRYIVKIFEGGLSALTFEKVKDAFFGFIVKIKTEDWYRDILKEHFYYDDPEEQQQIIDIIYSIQEGHREDLAILLKETAEEPKVKEAIEQVFQENISFSFDSFLKFRLRPYLQMLENYVEISIDEYKMEQEYQMFIQTLREFLAGREPKMDTLHLLFDEEITFFTAQFAEIKRGELTKMIDRKLLVNHPVYVDSASIAPLLSIAPKTIFLYAKEPDAPLVRTIQNIFEERVTLKSFQALRKVKEQEEYRNEMGENHA</sequence>
<organism evidence="2 3">
    <name type="scientific">Bacillus salipaludis</name>
    <dbReference type="NCBI Taxonomy" id="2547811"/>
    <lineage>
        <taxon>Bacteria</taxon>
        <taxon>Bacillati</taxon>
        <taxon>Bacillota</taxon>
        <taxon>Bacilli</taxon>
        <taxon>Bacillales</taxon>
        <taxon>Bacillaceae</taxon>
        <taxon>Bacillus</taxon>
    </lineage>
</organism>
<dbReference type="EMBL" id="JAVGVR010000001">
    <property type="protein sequence ID" value="MDQ6599890.1"/>
    <property type="molecule type" value="Genomic_DNA"/>
</dbReference>
<dbReference type="InterPro" id="IPR014199">
    <property type="entry name" value="Spore_YtxC"/>
</dbReference>
<protein>
    <submittedName>
        <fullName evidence="1 2">Sporulation protein YtxC</fullName>
    </submittedName>
</protein>
<evidence type="ECO:0000313" key="1">
    <source>
        <dbReference type="EMBL" id="MDQ6599890.1"/>
    </source>
</evidence>
<dbReference type="AlphaFoldDB" id="A0A4R5VRY5"/>
<reference evidence="1" key="2">
    <citation type="submission" date="2023-08" db="EMBL/GenBank/DDBJ databases">
        <title>Nitrogen cycling bacteria in agricultural field soils.</title>
        <authorList>
            <person name="Jang J."/>
        </authorList>
    </citation>
    <scope>NUCLEOTIDE SEQUENCE</scope>
    <source>
        <strain evidence="1">PS3-36</strain>
    </source>
</reference>
<keyword evidence="4" id="KW-1185">Reference proteome</keyword>
<dbReference type="Proteomes" id="UP000295132">
    <property type="component" value="Unassembled WGS sequence"/>
</dbReference>
<proteinExistence type="predicted"/>
<reference evidence="2 3" key="1">
    <citation type="submission" date="2019-03" db="EMBL/GenBank/DDBJ databases">
        <title>Bacillus niacini sp. nov. a Nicotinate-Metabolizing Mesophile Isolated from Soil.</title>
        <authorList>
            <person name="Zhang G."/>
        </authorList>
    </citation>
    <scope>NUCLEOTIDE SEQUENCE [LARGE SCALE GENOMIC DNA]</scope>
    <source>
        <strain evidence="2 3">WN066</strain>
    </source>
</reference>
<accession>A0A4R5VRY5</accession>
<comment type="caution">
    <text evidence="2">The sequence shown here is derived from an EMBL/GenBank/DDBJ whole genome shotgun (WGS) entry which is preliminary data.</text>
</comment>
<dbReference type="RefSeq" id="WP_133334368.1">
    <property type="nucleotide sequence ID" value="NZ_JAVGVR010000001.1"/>
</dbReference>
<name>A0A4R5VRY5_9BACI</name>
<dbReference type="Proteomes" id="UP001178888">
    <property type="component" value="Unassembled WGS sequence"/>
</dbReference>
<dbReference type="Pfam" id="PF08812">
    <property type="entry name" value="YtxC"/>
    <property type="match status" value="1"/>
</dbReference>